<evidence type="ECO:0000313" key="1">
    <source>
        <dbReference type="EMBL" id="VAW36602.1"/>
    </source>
</evidence>
<protein>
    <recommendedName>
        <fullName evidence="2">Lipoprotein</fullName>
    </recommendedName>
</protein>
<name>A0A3B0VCH9_9ZZZZ</name>
<accession>A0A3B0VCH9</accession>
<evidence type="ECO:0008006" key="2">
    <source>
        <dbReference type="Google" id="ProtNLM"/>
    </source>
</evidence>
<proteinExistence type="predicted"/>
<dbReference type="PROSITE" id="PS51257">
    <property type="entry name" value="PROKAR_LIPOPROTEIN"/>
    <property type="match status" value="1"/>
</dbReference>
<reference evidence="1" key="1">
    <citation type="submission" date="2018-06" db="EMBL/GenBank/DDBJ databases">
        <authorList>
            <person name="Zhirakovskaya E."/>
        </authorList>
    </citation>
    <scope>NUCLEOTIDE SEQUENCE</scope>
</reference>
<dbReference type="AlphaFoldDB" id="A0A3B0VCH9"/>
<sequence>MIHWCYKVAAFFALFLLVACSSATPRLDKMEPLPGSFSCRVAVLPFLDRGAYPRGAKLFYRVFSAELVSAAAFQVVQEGDVLDLYRQLTIFPSQEPNLDQLRIIGSRLGVQLFIGGDILRMVERRSGREVVTELTVVLRLYDGRTGKLLWETYYKRRGRDYRTLMHFGRINTITGLARRMSKEIINLWLAQGMNQCTK</sequence>
<dbReference type="EMBL" id="UOEY01000025">
    <property type="protein sequence ID" value="VAW36602.1"/>
    <property type="molecule type" value="Genomic_DNA"/>
</dbReference>
<organism evidence="1">
    <name type="scientific">hydrothermal vent metagenome</name>
    <dbReference type="NCBI Taxonomy" id="652676"/>
    <lineage>
        <taxon>unclassified sequences</taxon>
        <taxon>metagenomes</taxon>
        <taxon>ecological metagenomes</taxon>
    </lineage>
</organism>
<dbReference type="Gene3D" id="3.40.50.10610">
    <property type="entry name" value="ABC-type transport auxiliary lipoprotein component"/>
    <property type="match status" value="1"/>
</dbReference>
<gene>
    <name evidence="1" type="ORF">MNBD_DELTA04-1098</name>
</gene>